<evidence type="ECO:0000256" key="5">
    <source>
        <dbReference type="ARBA" id="ARBA00022801"/>
    </source>
</evidence>
<dbReference type="InterPro" id="IPR036440">
    <property type="entry name" value="Peptidase_C15-like_sf"/>
</dbReference>
<keyword evidence="6" id="KW-0788">Thiol protease</keyword>
<evidence type="ECO:0000256" key="8">
    <source>
        <dbReference type="ARBA" id="ARBA00031559"/>
    </source>
</evidence>
<reference evidence="10 11" key="1">
    <citation type="submission" date="2016-10" db="EMBL/GenBank/DDBJ databases">
        <authorList>
            <person name="de Groot N.N."/>
        </authorList>
    </citation>
    <scope>NUCLEOTIDE SEQUENCE [LARGE SCALE GENOMIC DNA]</scope>
    <source>
        <strain evidence="10 11">MON 2.2</strain>
    </source>
</reference>
<name>A0A1G6RMV8_9ACTN</name>
<evidence type="ECO:0000256" key="2">
    <source>
        <dbReference type="ARBA" id="ARBA00019191"/>
    </source>
</evidence>
<keyword evidence="5" id="KW-0378">Hydrolase</keyword>
<dbReference type="EMBL" id="LT629688">
    <property type="protein sequence ID" value="SDD05684.1"/>
    <property type="molecule type" value="Genomic_DNA"/>
</dbReference>
<evidence type="ECO:0000256" key="7">
    <source>
        <dbReference type="ARBA" id="ARBA00030836"/>
    </source>
</evidence>
<evidence type="ECO:0000256" key="1">
    <source>
        <dbReference type="ARBA" id="ARBA00006641"/>
    </source>
</evidence>
<accession>A0A1G6RMV8</accession>
<dbReference type="SUPFAM" id="SSF53182">
    <property type="entry name" value="Pyrrolidone carboxyl peptidase (pyroglutamate aminopeptidase)"/>
    <property type="match status" value="1"/>
</dbReference>
<dbReference type="PRINTS" id="PR00706">
    <property type="entry name" value="PYROGLUPTASE"/>
</dbReference>
<protein>
    <recommendedName>
        <fullName evidence="2">Pyrrolidone-carboxylate peptidase</fullName>
    </recommendedName>
    <alternativeName>
        <fullName evidence="7">5-oxoprolyl-peptidase</fullName>
    </alternativeName>
    <alternativeName>
        <fullName evidence="8">Pyroglutamyl-peptidase I</fullName>
    </alternativeName>
</protein>
<dbReference type="InterPro" id="IPR000816">
    <property type="entry name" value="Peptidase_C15"/>
</dbReference>
<dbReference type="AlphaFoldDB" id="A0A1G6RMV8"/>
<evidence type="ECO:0000256" key="3">
    <source>
        <dbReference type="ARBA" id="ARBA00022490"/>
    </source>
</evidence>
<sequence length="255" mass="25731">MAEPAVAEPAVAEPAVAGGRRTVLVTGFEPFGGDPENASQAAVEALAARWTGPARLVTAVLPVSFASSTLALRGLLAEHRPDLVVAVGEAGRRRAVSIETRARNLDDARIADNEGDQPRAVVVDDGPEWLPTRLDVASCVEAVRRTGVLVAASHDAGTFVCNHVFRVLLTATEAPAGLVHVPALRSTGRAGVGAETDASAVAAPASDGSGASEASAEGSAAVDHDELAAALLAVVEVGLARVRAATRPAGAGPRG</sequence>
<dbReference type="Proteomes" id="UP000198546">
    <property type="component" value="Chromosome i"/>
</dbReference>
<keyword evidence="4" id="KW-0645">Protease</keyword>
<dbReference type="RefSeq" id="WP_157676891.1">
    <property type="nucleotide sequence ID" value="NZ_LT629688.1"/>
</dbReference>
<keyword evidence="3" id="KW-0963">Cytoplasm</keyword>
<gene>
    <name evidence="10" type="ORF">SAMN04489747_0063</name>
</gene>
<organism evidence="10 11">
    <name type="scientific">Auraticoccus monumenti</name>
    <dbReference type="NCBI Taxonomy" id="675864"/>
    <lineage>
        <taxon>Bacteria</taxon>
        <taxon>Bacillati</taxon>
        <taxon>Actinomycetota</taxon>
        <taxon>Actinomycetes</taxon>
        <taxon>Propionibacteriales</taxon>
        <taxon>Propionibacteriaceae</taxon>
        <taxon>Auraticoccus</taxon>
    </lineage>
</organism>
<evidence type="ECO:0000256" key="9">
    <source>
        <dbReference type="SAM" id="MobiDB-lite"/>
    </source>
</evidence>
<dbReference type="GO" id="GO:0005829">
    <property type="term" value="C:cytosol"/>
    <property type="evidence" value="ECO:0007669"/>
    <property type="project" value="InterPro"/>
</dbReference>
<comment type="similarity">
    <text evidence="1">Belongs to the peptidase C15 family.</text>
</comment>
<feature type="region of interest" description="Disordered" evidence="9">
    <location>
        <begin position="198"/>
        <end position="218"/>
    </location>
</feature>
<keyword evidence="11" id="KW-1185">Reference proteome</keyword>
<dbReference type="Gene3D" id="3.40.630.20">
    <property type="entry name" value="Peptidase C15, pyroglutamyl peptidase I-like"/>
    <property type="match status" value="1"/>
</dbReference>
<dbReference type="GO" id="GO:0016920">
    <property type="term" value="F:pyroglutamyl-peptidase activity"/>
    <property type="evidence" value="ECO:0007669"/>
    <property type="project" value="InterPro"/>
</dbReference>
<dbReference type="CDD" id="cd00501">
    <property type="entry name" value="Peptidase_C15"/>
    <property type="match status" value="1"/>
</dbReference>
<dbReference type="PANTHER" id="PTHR23402">
    <property type="entry name" value="PROTEASE FAMILY C15 PYROGLUTAMYL-PEPTIDASE I-RELATED"/>
    <property type="match status" value="1"/>
</dbReference>
<dbReference type="PANTHER" id="PTHR23402:SF1">
    <property type="entry name" value="PYROGLUTAMYL-PEPTIDASE I"/>
    <property type="match status" value="1"/>
</dbReference>
<dbReference type="STRING" id="675864.SAMN04489747_0063"/>
<evidence type="ECO:0000313" key="11">
    <source>
        <dbReference type="Proteomes" id="UP000198546"/>
    </source>
</evidence>
<proteinExistence type="inferred from homology"/>
<evidence type="ECO:0000256" key="4">
    <source>
        <dbReference type="ARBA" id="ARBA00022670"/>
    </source>
</evidence>
<dbReference type="OrthoDB" id="9779738at2"/>
<dbReference type="InterPro" id="IPR016125">
    <property type="entry name" value="Peptidase_C15-like"/>
</dbReference>
<dbReference type="Pfam" id="PF01470">
    <property type="entry name" value="Peptidase_C15"/>
    <property type="match status" value="1"/>
</dbReference>
<evidence type="ECO:0000313" key="10">
    <source>
        <dbReference type="EMBL" id="SDD05684.1"/>
    </source>
</evidence>
<dbReference type="GO" id="GO:0006508">
    <property type="term" value="P:proteolysis"/>
    <property type="evidence" value="ECO:0007669"/>
    <property type="project" value="UniProtKB-KW"/>
</dbReference>
<evidence type="ECO:0000256" key="6">
    <source>
        <dbReference type="ARBA" id="ARBA00022807"/>
    </source>
</evidence>